<evidence type="ECO:0000313" key="3">
    <source>
        <dbReference type="EMBL" id="CAF4379258.1"/>
    </source>
</evidence>
<sequence length="78" mass="8689">SLDAICQSFQLTEGDIVILSTDGLFDNVHDDMLERIVSNSHSLSHAATQLVNQAVRFYLKPDDILIIIARIQHASIQL</sequence>
<protein>
    <recommendedName>
        <fullName evidence="1">PPM-type phosphatase domain-containing protein</fullName>
    </recommendedName>
</protein>
<dbReference type="EMBL" id="CAJNOK010045713">
    <property type="protein sequence ID" value="CAF1580221.1"/>
    <property type="molecule type" value="Genomic_DNA"/>
</dbReference>
<name>A0A8S2FWZ4_9BILA</name>
<evidence type="ECO:0000313" key="4">
    <source>
        <dbReference type="Proteomes" id="UP000677228"/>
    </source>
</evidence>
<dbReference type="Pfam" id="PF07228">
    <property type="entry name" value="SpoIIE"/>
    <property type="match status" value="1"/>
</dbReference>
<dbReference type="Proteomes" id="UP000682733">
    <property type="component" value="Unassembled WGS sequence"/>
</dbReference>
<dbReference type="InterPro" id="IPR036457">
    <property type="entry name" value="PPM-type-like_dom_sf"/>
</dbReference>
<dbReference type="EMBL" id="CAJOBA010068787">
    <property type="protein sequence ID" value="CAF4379258.1"/>
    <property type="molecule type" value="Genomic_DNA"/>
</dbReference>
<dbReference type="InterPro" id="IPR001932">
    <property type="entry name" value="PPM-type_phosphatase-like_dom"/>
</dbReference>
<accession>A0A8S2FWZ4</accession>
<evidence type="ECO:0000259" key="1">
    <source>
        <dbReference type="Pfam" id="PF07228"/>
    </source>
</evidence>
<evidence type="ECO:0000313" key="2">
    <source>
        <dbReference type="EMBL" id="CAF1580221.1"/>
    </source>
</evidence>
<organism evidence="2 4">
    <name type="scientific">Didymodactylos carnosus</name>
    <dbReference type="NCBI Taxonomy" id="1234261"/>
    <lineage>
        <taxon>Eukaryota</taxon>
        <taxon>Metazoa</taxon>
        <taxon>Spiralia</taxon>
        <taxon>Gnathifera</taxon>
        <taxon>Rotifera</taxon>
        <taxon>Eurotatoria</taxon>
        <taxon>Bdelloidea</taxon>
        <taxon>Philodinida</taxon>
        <taxon>Philodinidae</taxon>
        <taxon>Didymodactylos</taxon>
    </lineage>
</organism>
<proteinExistence type="predicted"/>
<dbReference type="AlphaFoldDB" id="A0A8S2FWZ4"/>
<reference evidence="2" key="1">
    <citation type="submission" date="2021-02" db="EMBL/GenBank/DDBJ databases">
        <authorList>
            <person name="Nowell W R."/>
        </authorList>
    </citation>
    <scope>NUCLEOTIDE SEQUENCE</scope>
</reference>
<gene>
    <name evidence="2" type="ORF">OVA965_LOCUS40917</name>
    <name evidence="3" type="ORF">TMI583_LOCUS42452</name>
</gene>
<dbReference type="SUPFAM" id="SSF81606">
    <property type="entry name" value="PP2C-like"/>
    <property type="match status" value="1"/>
</dbReference>
<feature type="domain" description="PPM-type phosphatase" evidence="1">
    <location>
        <begin position="7"/>
        <end position="71"/>
    </location>
</feature>
<feature type="non-terminal residue" evidence="2">
    <location>
        <position position="1"/>
    </location>
</feature>
<comment type="caution">
    <text evidence="2">The sequence shown here is derived from an EMBL/GenBank/DDBJ whole genome shotgun (WGS) entry which is preliminary data.</text>
</comment>
<dbReference type="Gene3D" id="3.60.40.10">
    <property type="entry name" value="PPM-type phosphatase domain"/>
    <property type="match status" value="1"/>
</dbReference>
<dbReference type="Proteomes" id="UP000677228">
    <property type="component" value="Unassembled WGS sequence"/>
</dbReference>